<name>A0A158JKV3_9BURK</name>
<sequence>MKAPELSRLPRAAKAYIHELETGLAERDAKIGDLCKRLDALEEQYRLALARQYAPKSEKRKDRVFNEAEEVAEADPVAEGDADAPTLPNTGLPELGKPESRKRGRKPLPADLPRERIEYDLPDDQKICPCCGKAMHRMGEEVSEQLHMEVKVSVLQHARFKYACRHCEHHGTHTPIVVAPMPAQPLPGSHASPSMIAAVTAGKYVDGTPLYRMEDVLARSNITISRGTLANWIIRPAELHYKRIYDALKAVLLGQWLIHGDETTVQVLKEKDRKAQDTSYMWVYRSAEDSEQPVVLFEYQPGRGQEYPKAFLGSYAGTLMTDGWPAWRTVKSATHLGCLAHARRMFTDALKGQKNKPSARIIRALEFFQALYQVEALAKQNLPEGETLANYRYRLRQQHSVPLLSAFKAWLDELAPKVLPKSLFGEAVGYCRRQWQYLIRYVDDGRSPVDNNVIERDIRPFAMGRSLCTSFRNLDKHRDLSVGIVATRAMFACQRRRNSFALQIACPDLPWGVRHHLLGRQHSLLDQTADHVTGYAKAFRCLEHR</sequence>
<evidence type="ECO:0000313" key="5">
    <source>
        <dbReference type="EMBL" id="SAL68980.1"/>
    </source>
</evidence>
<evidence type="ECO:0000259" key="4">
    <source>
        <dbReference type="Pfam" id="PF13007"/>
    </source>
</evidence>
<dbReference type="Pfam" id="PF13007">
    <property type="entry name" value="LZ_Tnp_IS66"/>
    <property type="match status" value="1"/>
</dbReference>
<dbReference type="InterPro" id="IPR024463">
    <property type="entry name" value="Transposase_TnpC_homeodom"/>
</dbReference>
<dbReference type="STRING" id="326474.AWB65_06778"/>
<keyword evidence="6" id="KW-1185">Reference proteome</keyword>
<dbReference type="PANTHER" id="PTHR33678">
    <property type="entry name" value="BLL1576 PROTEIN"/>
    <property type="match status" value="1"/>
</dbReference>
<dbReference type="InterPro" id="IPR004291">
    <property type="entry name" value="Transposase_IS66_central"/>
</dbReference>
<evidence type="ECO:0000259" key="3">
    <source>
        <dbReference type="Pfam" id="PF13005"/>
    </source>
</evidence>
<dbReference type="Pfam" id="PF13005">
    <property type="entry name" value="zf-IS66"/>
    <property type="match status" value="1"/>
</dbReference>
<feature type="region of interest" description="Disordered" evidence="1">
    <location>
        <begin position="69"/>
        <end position="116"/>
    </location>
</feature>
<evidence type="ECO:0000259" key="2">
    <source>
        <dbReference type="Pfam" id="PF03050"/>
    </source>
</evidence>
<feature type="domain" description="Transposase TnpC homeodomain" evidence="4">
    <location>
        <begin position="41"/>
        <end position="117"/>
    </location>
</feature>
<reference evidence="5" key="1">
    <citation type="submission" date="2016-01" db="EMBL/GenBank/DDBJ databases">
        <authorList>
            <person name="Peeters C."/>
        </authorList>
    </citation>
    <scope>NUCLEOTIDE SEQUENCE [LARGE SCALE GENOMIC DNA]</scope>
    <source>
        <strain evidence="5">LMG 22934</strain>
    </source>
</reference>
<comment type="caution">
    <text evidence="5">The sequence shown here is derived from an EMBL/GenBank/DDBJ whole genome shotgun (WGS) entry which is preliminary data.</text>
</comment>
<dbReference type="Pfam" id="PF03050">
    <property type="entry name" value="DDE_Tnp_IS66"/>
    <property type="match status" value="1"/>
</dbReference>
<evidence type="ECO:0000256" key="1">
    <source>
        <dbReference type="SAM" id="MobiDB-lite"/>
    </source>
</evidence>
<gene>
    <name evidence="5" type="ORF">AWB65_06778</name>
</gene>
<evidence type="ECO:0000313" key="6">
    <source>
        <dbReference type="Proteomes" id="UP000054977"/>
    </source>
</evidence>
<feature type="compositionally biased region" description="Acidic residues" evidence="1">
    <location>
        <begin position="69"/>
        <end position="82"/>
    </location>
</feature>
<dbReference type="Proteomes" id="UP000054977">
    <property type="component" value="Unassembled WGS sequence"/>
</dbReference>
<accession>A0A158JKV3</accession>
<dbReference type="InterPro" id="IPR052344">
    <property type="entry name" value="Transposase-related"/>
</dbReference>
<dbReference type="EMBL" id="FCNW02000122">
    <property type="protein sequence ID" value="SAL68980.1"/>
    <property type="molecule type" value="Genomic_DNA"/>
</dbReference>
<feature type="domain" description="Transposase IS66 zinc-finger binding" evidence="3">
    <location>
        <begin position="126"/>
        <end position="168"/>
    </location>
</feature>
<feature type="domain" description="Transposase IS66 central" evidence="2">
    <location>
        <begin position="189"/>
        <end position="473"/>
    </location>
</feature>
<dbReference type="InterPro" id="IPR024474">
    <property type="entry name" value="Znf_dom_IS66"/>
</dbReference>
<proteinExistence type="predicted"/>
<dbReference type="NCBIfam" id="NF033517">
    <property type="entry name" value="transpos_IS66"/>
    <property type="match status" value="1"/>
</dbReference>
<organism evidence="5 6">
    <name type="scientific">Caballeronia humi</name>
    <dbReference type="NCBI Taxonomy" id="326474"/>
    <lineage>
        <taxon>Bacteria</taxon>
        <taxon>Pseudomonadati</taxon>
        <taxon>Pseudomonadota</taxon>
        <taxon>Betaproteobacteria</taxon>
        <taxon>Burkholderiales</taxon>
        <taxon>Burkholderiaceae</taxon>
        <taxon>Caballeronia</taxon>
    </lineage>
</organism>
<dbReference type="AlphaFoldDB" id="A0A158JKV3"/>
<protein>
    <submittedName>
        <fullName evidence="5">Transposase IS66</fullName>
    </submittedName>
</protein>